<dbReference type="Pfam" id="PF05382">
    <property type="entry name" value="Amidase_5"/>
    <property type="match status" value="1"/>
</dbReference>
<gene>
    <name evidence="2" type="ORF">HWH42_14565</name>
</gene>
<dbReference type="EMBL" id="JABXJK010000078">
    <property type="protein sequence ID" value="MBA0973788.1"/>
    <property type="molecule type" value="Genomic_DNA"/>
</dbReference>
<dbReference type="RefSeq" id="WP_176333567.1">
    <property type="nucleotide sequence ID" value="NZ_CP050816.1"/>
</dbReference>
<feature type="domain" description="Bacteriophage lysin" evidence="1">
    <location>
        <begin position="2"/>
        <end position="42"/>
    </location>
</feature>
<name>A0ABD4HQL8_ENTGA</name>
<accession>A0ABD4HQL8</accession>
<comment type="caution">
    <text evidence="2">The sequence shown here is derived from an EMBL/GenBank/DDBJ whole genome shotgun (WGS) entry which is preliminary data.</text>
</comment>
<organism evidence="2 3">
    <name type="scientific">Enterococcus gallinarum</name>
    <dbReference type="NCBI Taxonomy" id="1353"/>
    <lineage>
        <taxon>Bacteria</taxon>
        <taxon>Bacillati</taxon>
        <taxon>Bacillota</taxon>
        <taxon>Bacilli</taxon>
        <taxon>Lactobacillales</taxon>
        <taxon>Enterococcaceae</taxon>
        <taxon>Enterococcus</taxon>
    </lineage>
</organism>
<dbReference type="InterPro" id="IPR008044">
    <property type="entry name" value="Phage_lysin"/>
</dbReference>
<dbReference type="GeneID" id="97122925"/>
<sequence>MNGTVLKKISRAEVRRGDIFIVGTPGASHGSEGHTGIIGTESILIVMIHT</sequence>
<reference evidence="2 3" key="1">
    <citation type="submission" date="2020-06" db="EMBL/GenBank/DDBJ databases">
        <title>Crossreactivity between MHC class I-restricted antigens from cancer cells and an enterococcal bacteriophage.</title>
        <authorList>
            <person name="Fluckiger A."/>
            <person name="Daillere R."/>
            <person name="Sassi M."/>
            <person name="Cattoir V."/>
            <person name="Kroemer G."/>
            <person name="Zitvogel L."/>
        </authorList>
    </citation>
    <scope>NUCLEOTIDE SEQUENCE [LARGE SCALE GENOMIC DNA]</scope>
    <source>
        <strain evidence="2 3">EG4</strain>
    </source>
</reference>
<evidence type="ECO:0000259" key="1">
    <source>
        <dbReference type="Pfam" id="PF05382"/>
    </source>
</evidence>
<dbReference type="AlphaFoldDB" id="A0ABD4HQL8"/>
<proteinExistence type="predicted"/>
<dbReference type="Proteomes" id="UP000571857">
    <property type="component" value="Unassembled WGS sequence"/>
</dbReference>
<protein>
    <recommendedName>
        <fullName evidence="1">Bacteriophage lysin domain-containing protein</fullName>
    </recommendedName>
</protein>
<evidence type="ECO:0000313" key="2">
    <source>
        <dbReference type="EMBL" id="MBA0973788.1"/>
    </source>
</evidence>
<evidence type="ECO:0000313" key="3">
    <source>
        <dbReference type="Proteomes" id="UP000571857"/>
    </source>
</evidence>